<dbReference type="GO" id="GO:0016567">
    <property type="term" value="P:protein ubiquitination"/>
    <property type="evidence" value="ECO:0007669"/>
    <property type="project" value="UniProtKB-UniPathway"/>
</dbReference>
<dbReference type="STRING" id="3983.A0A2C9V072"/>
<feature type="domain" description="At3g05675-like ankyrin-like" evidence="4">
    <location>
        <begin position="288"/>
        <end position="431"/>
    </location>
</feature>
<dbReference type="OrthoDB" id="778222at2759"/>
<keyword evidence="6" id="KW-1185">Reference proteome</keyword>
<evidence type="ECO:0000313" key="6">
    <source>
        <dbReference type="Proteomes" id="UP000091857"/>
    </source>
</evidence>
<evidence type="ECO:0000259" key="4">
    <source>
        <dbReference type="Pfam" id="PF25553"/>
    </source>
</evidence>
<dbReference type="AlphaFoldDB" id="A0A2C9V072"/>
<dbReference type="UniPathway" id="UPA00143"/>
<evidence type="ECO:0000256" key="1">
    <source>
        <dbReference type="ARBA" id="ARBA00002668"/>
    </source>
</evidence>
<protein>
    <recommendedName>
        <fullName evidence="4">At3g05675-like ankyrin-like domain-containing protein</fullName>
    </recommendedName>
</protein>
<dbReference type="OMA" id="NFPAMEQ"/>
<keyword evidence="3" id="KW-0833">Ubl conjugation pathway</keyword>
<evidence type="ECO:0000313" key="5">
    <source>
        <dbReference type="EMBL" id="OAY37452.1"/>
    </source>
</evidence>
<evidence type="ECO:0000256" key="2">
    <source>
        <dbReference type="ARBA" id="ARBA00004906"/>
    </source>
</evidence>
<comment type="pathway">
    <text evidence="2">Protein modification; protein ubiquitination.</text>
</comment>
<dbReference type="EMBL" id="CM004397">
    <property type="protein sequence ID" value="OAY37452.1"/>
    <property type="molecule type" value="Genomic_DNA"/>
</dbReference>
<dbReference type="InterPro" id="IPR058039">
    <property type="entry name" value="At3g05675-like_ankyrin"/>
</dbReference>
<dbReference type="Gramene" id="Manes.11G102800.1.v8.1">
    <property type="protein sequence ID" value="Manes.11G102800.1.v8.1.CDS"/>
    <property type="gene ID" value="Manes.11G102800.v8.1"/>
</dbReference>
<sequence length="438" mass="48740">MAQNHLAIIDYPYKSKPSTLLNSLFMSTVNTAGKTLVSVASNLKMEQSEKWRPSDHLRFMMMLMTWVTVWFFRVLMDYFPSVMSFSPNYRLLLGRLSSVGSSTLALPAPSSSSTALSTSAASLDLVLKDDFDGPSVQGLSRALTHILGLLNQIPATSRKYQFAMAMADQIMEGNARDGRVELLEVNQQALSSAFACTLSLLHRSLKHPHGSADSGDWLSRVLRAMPMGSYVSPYVKGLNSCITSVTQTLRRGALSVLLDKWREFIGEGSGRVVVYEGADDVVAEKLAQELFWITNKIRAYGAVDEAMVQWSYASALASLAFSANPRVQGYIVKISAILIGDLSCNNVEVSEQVKFRLLVLWIPLFCYANNGLSYPFLSSFEKVEVERALNEVISTLPAMDQEVILVNWLQDFTLCASDWPNLQVSYDRWCRCTRELAQ</sequence>
<dbReference type="InterPro" id="IPR038920">
    <property type="entry name" value="At3g05675-like"/>
</dbReference>
<dbReference type="PANTHER" id="PTHR31060">
    <property type="entry name" value="OSJNBA0011J08.25 PROTEIN-RELATED"/>
    <property type="match status" value="1"/>
</dbReference>
<comment type="caution">
    <text evidence="5">The sequence shown here is derived from an EMBL/GenBank/DDBJ whole genome shotgun (WGS) entry which is preliminary data.</text>
</comment>
<organism evidence="5 6">
    <name type="scientific">Manihot esculenta</name>
    <name type="common">Cassava</name>
    <name type="synonym">Jatropha manihot</name>
    <dbReference type="NCBI Taxonomy" id="3983"/>
    <lineage>
        <taxon>Eukaryota</taxon>
        <taxon>Viridiplantae</taxon>
        <taxon>Streptophyta</taxon>
        <taxon>Embryophyta</taxon>
        <taxon>Tracheophyta</taxon>
        <taxon>Spermatophyta</taxon>
        <taxon>Magnoliopsida</taxon>
        <taxon>eudicotyledons</taxon>
        <taxon>Gunneridae</taxon>
        <taxon>Pentapetalae</taxon>
        <taxon>rosids</taxon>
        <taxon>fabids</taxon>
        <taxon>Malpighiales</taxon>
        <taxon>Euphorbiaceae</taxon>
        <taxon>Crotonoideae</taxon>
        <taxon>Manihoteae</taxon>
        <taxon>Manihot</taxon>
    </lineage>
</organism>
<evidence type="ECO:0000256" key="3">
    <source>
        <dbReference type="ARBA" id="ARBA00022786"/>
    </source>
</evidence>
<dbReference type="Proteomes" id="UP000091857">
    <property type="component" value="Chromosome 11"/>
</dbReference>
<accession>A0A2C9V072</accession>
<dbReference type="Pfam" id="PF25553">
    <property type="entry name" value="BTB-POZ_ANK-like"/>
    <property type="match status" value="1"/>
</dbReference>
<comment type="function">
    <text evidence="1">May act as a substrate-specific adapter of an E3 ubiquitin-protein ligase complex (CUL3-RBX1-BTB) which mediates the ubiquitination and subsequent proteasomal degradation of target proteins.</text>
</comment>
<name>A0A2C9V072_MANES</name>
<proteinExistence type="predicted"/>
<dbReference type="PANTHER" id="PTHR31060:SF31">
    <property type="entry name" value="BTB_POZ DOMAIN PROTEIN"/>
    <property type="match status" value="1"/>
</dbReference>
<gene>
    <name evidence="5" type="ORF">MANES_11G102800v8</name>
</gene>
<reference evidence="6" key="1">
    <citation type="journal article" date="2016" name="Nat. Biotechnol.">
        <title>Sequencing wild and cultivated cassava and related species reveals extensive interspecific hybridization and genetic diversity.</title>
        <authorList>
            <person name="Bredeson J.V."/>
            <person name="Lyons J.B."/>
            <person name="Prochnik S.E."/>
            <person name="Wu G.A."/>
            <person name="Ha C.M."/>
            <person name="Edsinger-Gonzales E."/>
            <person name="Grimwood J."/>
            <person name="Schmutz J."/>
            <person name="Rabbi I.Y."/>
            <person name="Egesi C."/>
            <person name="Nauluvula P."/>
            <person name="Lebot V."/>
            <person name="Ndunguru J."/>
            <person name="Mkamilo G."/>
            <person name="Bart R.S."/>
            <person name="Setter T.L."/>
            <person name="Gleadow R.M."/>
            <person name="Kulakow P."/>
            <person name="Ferguson M.E."/>
            <person name="Rounsley S."/>
            <person name="Rokhsar D.S."/>
        </authorList>
    </citation>
    <scope>NUCLEOTIDE SEQUENCE [LARGE SCALE GENOMIC DNA]</scope>
    <source>
        <strain evidence="6">cv. AM560-2</strain>
    </source>
</reference>